<evidence type="ECO:0000256" key="3">
    <source>
        <dbReference type="ARBA" id="ARBA00022544"/>
    </source>
</evidence>
<dbReference type="InterPro" id="IPR057336">
    <property type="entry name" value="GerAC_N"/>
</dbReference>
<dbReference type="NCBIfam" id="TIGR02887">
    <property type="entry name" value="spore_ger_x_C"/>
    <property type="match status" value="1"/>
</dbReference>
<dbReference type="InterPro" id="IPR008844">
    <property type="entry name" value="Spore_GerAC-like"/>
</dbReference>
<dbReference type="GO" id="GO:0009847">
    <property type="term" value="P:spore germination"/>
    <property type="evidence" value="ECO:0007669"/>
    <property type="project" value="InterPro"/>
</dbReference>
<evidence type="ECO:0000256" key="2">
    <source>
        <dbReference type="ARBA" id="ARBA00007886"/>
    </source>
</evidence>
<keyword evidence="4" id="KW-0732">Signal</keyword>
<accession>A0A100VKW0</accession>
<dbReference type="PROSITE" id="PS51257">
    <property type="entry name" value="PROKAR_LIPOPROTEIN"/>
    <property type="match status" value="1"/>
</dbReference>
<gene>
    <name evidence="10" type="ORF">PAHA3_1695</name>
</gene>
<dbReference type="Gene3D" id="6.20.190.10">
    <property type="entry name" value="Nutrient germinant receptor protein C, domain 1"/>
    <property type="match status" value="1"/>
</dbReference>
<dbReference type="Pfam" id="PF25198">
    <property type="entry name" value="Spore_GerAC_N"/>
    <property type="match status" value="1"/>
</dbReference>
<dbReference type="InterPro" id="IPR046953">
    <property type="entry name" value="Spore_GerAC-like_C"/>
</dbReference>
<evidence type="ECO:0000256" key="6">
    <source>
        <dbReference type="ARBA" id="ARBA00023139"/>
    </source>
</evidence>
<evidence type="ECO:0000259" key="8">
    <source>
        <dbReference type="Pfam" id="PF05504"/>
    </source>
</evidence>
<keyword evidence="5" id="KW-0472">Membrane</keyword>
<comment type="similarity">
    <text evidence="2">Belongs to the GerABKC lipoprotein family.</text>
</comment>
<evidence type="ECO:0000256" key="7">
    <source>
        <dbReference type="ARBA" id="ARBA00023288"/>
    </source>
</evidence>
<proteinExistence type="inferred from homology"/>
<organism evidence="10 11">
    <name type="scientific">Paenibacillus amylolyticus</name>
    <dbReference type="NCBI Taxonomy" id="1451"/>
    <lineage>
        <taxon>Bacteria</taxon>
        <taxon>Bacillati</taxon>
        <taxon>Bacillota</taxon>
        <taxon>Bacilli</taxon>
        <taxon>Bacillales</taxon>
        <taxon>Paenibacillaceae</taxon>
        <taxon>Paenibacillus</taxon>
    </lineage>
</organism>
<dbReference type="PANTHER" id="PTHR35789:SF1">
    <property type="entry name" value="SPORE GERMINATION PROTEIN B3"/>
    <property type="match status" value="1"/>
</dbReference>
<dbReference type="Pfam" id="PF05504">
    <property type="entry name" value="Spore_GerAC"/>
    <property type="match status" value="1"/>
</dbReference>
<dbReference type="Proteomes" id="UP000069697">
    <property type="component" value="Unassembled WGS sequence"/>
</dbReference>
<evidence type="ECO:0000313" key="11">
    <source>
        <dbReference type="Proteomes" id="UP000069697"/>
    </source>
</evidence>
<dbReference type="EMBL" id="BCNV01000001">
    <property type="protein sequence ID" value="GAS81621.1"/>
    <property type="molecule type" value="Genomic_DNA"/>
</dbReference>
<feature type="domain" description="Spore germination protein N-terminal" evidence="9">
    <location>
        <begin position="22"/>
        <end position="190"/>
    </location>
</feature>
<feature type="domain" description="Spore germination GerAC-like C-terminal" evidence="8">
    <location>
        <begin position="213"/>
        <end position="377"/>
    </location>
</feature>
<sequence>MRICRVLLLLILSCVLLSGCWDRIEINDLAIVLATGIDYEEGKVQLTSQIFVPRKAGGGDSSGSGGSPSGVTLIRTAEGRTIAEALNRLQRKVPRNMFWGHCEVIIISEQAGKRGIREYIDFFLRYPQFREHAYVFSSEKAAKDILALLDPLERSSAESLREMANLKLGTRVTALELAKSIEGPSTSAILSRMLVLPPEPDQDKLTTTPYVKGLSLYNKDRYVKTVKEPMSVGVLLLAKELNNIIMPVEFEPLEGSFSIRLIEIKTALKPRIVNQHWSMKVDIQTSGEVVLNTTDANLTDPAVLTKLEQEWSAKLTSLAHDALDLSQKELRSDFFKFAVEFRRYYPKQWKKQEKNWETLYPELDVEVKVDAHVVRTGKSTGPQGIPNEDET</sequence>
<keyword evidence="3" id="KW-0309">Germination</keyword>
<evidence type="ECO:0000259" key="9">
    <source>
        <dbReference type="Pfam" id="PF25198"/>
    </source>
</evidence>
<comment type="subcellular location">
    <subcellularLocation>
        <location evidence="1">Membrane</location>
        <topology evidence="1">Lipid-anchor</topology>
    </subcellularLocation>
</comment>
<dbReference type="Gene3D" id="3.30.300.210">
    <property type="entry name" value="Nutrient germinant receptor protein C, domain 3"/>
    <property type="match status" value="1"/>
</dbReference>
<evidence type="ECO:0000256" key="5">
    <source>
        <dbReference type="ARBA" id="ARBA00023136"/>
    </source>
</evidence>
<reference evidence="10 11" key="1">
    <citation type="journal article" date="2016" name="Genome Announc.">
        <title>Draft Genome Sequence of Paenibacillus amylolyticus Heshi-A3, Isolated from Fermented Rice Bran in a Japanese Fermented Seafood Dish.</title>
        <authorList>
            <person name="Akuzawa S."/>
            <person name="Nagaoka J."/>
            <person name="Kanekatsu M."/>
            <person name="Kubota E."/>
            <person name="Ohtake R."/>
            <person name="Suzuki T."/>
            <person name="Kanesaki Y."/>
        </authorList>
    </citation>
    <scope>NUCLEOTIDE SEQUENCE [LARGE SCALE GENOMIC DNA]</scope>
    <source>
        <strain evidence="10 11">Heshi-A3</strain>
    </source>
</reference>
<name>A0A100VKW0_PAEAM</name>
<dbReference type="GO" id="GO:0016020">
    <property type="term" value="C:membrane"/>
    <property type="evidence" value="ECO:0007669"/>
    <property type="project" value="UniProtKB-SubCell"/>
</dbReference>
<evidence type="ECO:0000256" key="1">
    <source>
        <dbReference type="ARBA" id="ARBA00004635"/>
    </source>
</evidence>
<evidence type="ECO:0000256" key="4">
    <source>
        <dbReference type="ARBA" id="ARBA00022729"/>
    </source>
</evidence>
<protein>
    <submittedName>
        <fullName evidence="10">Germination protein, GerC family</fullName>
    </submittedName>
</protein>
<keyword evidence="6" id="KW-0564">Palmitate</keyword>
<keyword evidence="7" id="KW-0449">Lipoprotein</keyword>
<dbReference type="AlphaFoldDB" id="A0A100VKW0"/>
<dbReference type="RefSeq" id="WP_062834305.1">
    <property type="nucleotide sequence ID" value="NZ_BCNV01000001.1"/>
</dbReference>
<dbReference type="PANTHER" id="PTHR35789">
    <property type="entry name" value="SPORE GERMINATION PROTEIN B3"/>
    <property type="match status" value="1"/>
</dbReference>
<reference evidence="11" key="2">
    <citation type="submission" date="2016-01" db="EMBL/GenBank/DDBJ databases">
        <title>Draft Genome Sequence of Paenibacillus amylolyticus Heshi-A3 that Was Isolated from Fermented Rice Bran with Aging Salted Mackerel, Which Was Named Heshiko as Traditional Fermented Seafood in Japan.</title>
        <authorList>
            <person name="Akuzawa S."/>
            <person name="Nakagawa J."/>
            <person name="Kanekatsu T."/>
            <person name="Kubota E."/>
            <person name="Ohtake R."/>
            <person name="Suzuki T."/>
            <person name="Kanesaki Y."/>
        </authorList>
    </citation>
    <scope>NUCLEOTIDE SEQUENCE [LARGE SCALE GENOMIC DNA]</scope>
    <source>
        <strain evidence="11">Heshi-A3</strain>
    </source>
</reference>
<evidence type="ECO:0000313" key="10">
    <source>
        <dbReference type="EMBL" id="GAS81621.1"/>
    </source>
</evidence>
<dbReference type="InterPro" id="IPR038501">
    <property type="entry name" value="Spore_GerAC_C_sf"/>
</dbReference>
<comment type="caution">
    <text evidence="10">The sequence shown here is derived from an EMBL/GenBank/DDBJ whole genome shotgun (WGS) entry which is preliminary data.</text>
</comment>